<keyword evidence="3" id="KW-1185">Reference proteome</keyword>
<dbReference type="HOGENOM" id="CLU_583958_0_0_1"/>
<protein>
    <submittedName>
        <fullName evidence="2">Uncharacterized protein</fullName>
    </submittedName>
</protein>
<dbReference type="EMBL" id="JMSE01000909">
    <property type="protein sequence ID" value="KDN66671.1"/>
    <property type="molecule type" value="Genomic_DNA"/>
</dbReference>
<reference evidence="3" key="1">
    <citation type="journal article" date="2014" name="Genome Announc.">
        <title>Draft genome sequence of Colletotrichum sublineola, a destructive pathogen of cultivated sorghum.</title>
        <authorList>
            <person name="Baroncelli R."/>
            <person name="Sanz-Martin J.M."/>
            <person name="Rech G.E."/>
            <person name="Sukno S.A."/>
            <person name="Thon M.R."/>
        </authorList>
    </citation>
    <scope>NUCLEOTIDE SEQUENCE [LARGE SCALE GENOMIC DNA]</scope>
    <source>
        <strain evidence="3">TX430BB</strain>
    </source>
</reference>
<feature type="region of interest" description="Disordered" evidence="1">
    <location>
        <begin position="147"/>
        <end position="210"/>
    </location>
</feature>
<gene>
    <name evidence="2" type="ORF">CSUB01_12059</name>
</gene>
<dbReference type="OMA" id="ISNMGQK"/>
<accession>A0A066XLU5</accession>
<evidence type="ECO:0000256" key="1">
    <source>
        <dbReference type="SAM" id="MobiDB-lite"/>
    </source>
</evidence>
<feature type="compositionally biased region" description="Low complexity" evidence="1">
    <location>
        <begin position="159"/>
        <end position="170"/>
    </location>
</feature>
<name>A0A066XLU5_COLSU</name>
<dbReference type="AlphaFoldDB" id="A0A066XLU5"/>
<proteinExistence type="predicted"/>
<comment type="caution">
    <text evidence="2">The sequence shown here is derived from an EMBL/GenBank/DDBJ whole genome shotgun (WGS) entry which is preliminary data.</text>
</comment>
<organism evidence="2 3">
    <name type="scientific">Colletotrichum sublineola</name>
    <name type="common">Sorghum anthracnose fungus</name>
    <dbReference type="NCBI Taxonomy" id="1173701"/>
    <lineage>
        <taxon>Eukaryota</taxon>
        <taxon>Fungi</taxon>
        <taxon>Dikarya</taxon>
        <taxon>Ascomycota</taxon>
        <taxon>Pezizomycotina</taxon>
        <taxon>Sordariomycetes</taxon>
        <taxon>Hypocreomycetidae</taxon>
        <taxon>Glomerellales</taxon>
        <taxon>Glomerellaceae</taxon>
        <taxon>Colletotrichum</taxon>
        <taxon>Colletotrichum graminicola species complex</taxon>
    </lineage>
</organism>
<sequence>MSVNYHLQEVHQRLSISNMGQKYINVICPRVYKAIRAHIDKLRASPVHSSTLAGVVDEGGQLRLNVPCFLSVLPLLPTTPSSWMLGPGWDGDVSEPPYDNYDMQRADRNEACVIQDEVEERQQQEEDGREAGDSVVRIELEAVSAPAPAIPLPGPAPAPVGSLGLPSGPSRSMDEAGPRTGPEVSPIQGSPPLCPFQRPGAAGSARPESHRAALRRSRVFQPGCTKIPLLVGGVTVPLLISHHQYPVRDAAVALAGSSPRRRGLVLSTPDHVTREMLTQYKATTMRLVELDMERRLCDVEVAKCHVLGDAETAESRTHRGRQIGAAAHDVRARLVYLDRELGKGSYTSGSQGLGLVAVLSLVPLGLASEGLMWSGARPSALVRFPCETRPKLVPFHPDFSCLSEPPSSVAARAQNLKAGAVGTAEDVLGAGAVLPQDRSYRVDEPFFLEDAARVGALHHQLPKGRGVV</sequence>
<evidence type="ECO:0000313" key="2">
    <source>
        <dbReference type="EMBL" id="KDN66671.1"/>
    </source>
</evidence>
<dbReference type="Proteomes" id="UP000027238">
    <property type="component" value="Unassembled WGS sequence"/>
</dbReference>
<feature type="compositionally biased region" description="Pro residues" evidence="1">
    <location>
        <begin position="148"/>
        <end position="158"/>
    </location>
</feature>
<evidence type="ECO:0000313" key="3">
    <source>
        <dbReference type="Proteomes" id="UP000027238"/>
    </source>
</evidence>
<dbReference type="eggNOG" id="ENOG502RI2A">
    <property type="taxonomic scope" value="Eukaryota"/>
</dbReference>
<dbReference type="OrthoDB" id="4840345at2759"/>